<evidence type="ECO:0000256" key="8">
    <source>
        <dbReference type="ARBA" id="ARBA00022729"/>
    </source>
</evidence>
<dbReference type="Pfam" id="PF00069">
    <property type="entry name" value="Pkinase"/>
    <property type="match status" value="1"/>
</dbReference>
<keyword evidence="10 19" id="KW-0547">Nucleotide-binding</keyword>
<organism evidence="22 23">
    <name type="scientific">Dipteronia dyeriana</name>
    <dbReference type="NCBI Taxonomy" id="168575"/>
    <lineage>
        <taxon>Eukaryota</taxon>
        <taxon>Viridiplantae</taxon>
        <taxon>Streptophyta</taxon>
        <taxon>Embryophyta</taxon>
        <taxon>Tracheophyta</taxon>
        <taxon>Spermatophyta</taxon>
        <taxon>Magnoliopsida</taxon>
        <taxon>eudicotyledons</taxon>
        <taxon>Gunneridae</taxon>
        <taxon>Pentapetalae</taxon>
        <taxon>rosids</taxon>
        <taxon>malvids</taxon>
        <taxon>Sapindales</taxon>
        <taxon>Sapindaceae</taxon>
        <taxon>Hippocastanoideae</taxon>
        <taxon>Acereae</taxon>
        <taxon>Dipteronia</taxon>
    </lineage>
</organism>
<keyword evidence="9" id="KW-0677">Repeat</keyword>
<evidence type="ECO:0000256" key="6">
    <source>
        <dbReference type="ARBA" id="ARBA00022679"/>
    </source>
</evidence>
<dbReference type="FunFam" id="3.30.200.20:FF:000309">
    <property type="entry name" value="Leucine-rich repeat receptor protein kinase MSP1"/>
    <property type="match status" value="1"/>
</dbReference>
<dbReference type="InterPro" id="IPR001611">
    <property type="entry name" value="Leu-rich_rpt"/>
</dbReference>
<dbReference type="FunFam" id="3.80.10.10:FF:000400">
    <property type="entry name" value="Nuclear pore complex protein NUP107"/>
    <property type="match status" value="1"/>
</dbReference>
<protein>
    <recommendedName>
        <fullName evidence="2">non-specific serine/threonine protein kinase</fullName>
        <ecNumber evidence="2">2.7.11.1</ecNumber>
    </recommendedName>
</protein>
<comment type="catalytic activity">
    <reaction evidence="18">
        <text>L-seryl-[protein] + ATP = O-phospho-L-seryl-[protein] + ADP + H(+)</text>
        <dbReference type="Rhea" id="RHEA:17989"/>
        <dbReference type="Rhea" id="RHEA-COMP:9863"/>
        <dbReference type="Rhea" id="RHEA-COMP:11604"/>
        <dbReference type="ChEBI" id="CHEBI:15378"/>
        <dbReference type="ChEBI" id="CHEBI:29999"/>
        <dbReference type="ChEBI" id="CHEBI:30616"/>
        <dbReference type="ChEBI" id="CHEBI:83421"/>
        <dbReference type="ChEBI" id="CHEBI:456216"/>
        <dbReference type="EC" id="2.7.11.1"/>
    </reaction>
</comment>
<dbReference type="EMBL" id="JANJYI010000003">
    <property type="protein sequence ID" value="KAK2658124.1"/>
    <property type="molecule type" value="Genomic_DNA"/>
</dbReference>
<evidence type="ECO:0000313" key="22">
    <source>
        <dbReference type="EMBL" id="KAK2658124.1"/>
    </source>
</evidence>
<dbReference type="PROSITE" id="PS50011">
    <property type="entry name" value="PROTEIN_KINASE_DOM"/>
    <property type="match status" value="1"/>
</dbReference>
<feature type="binding site" evidence="19">
    <location>
        <position position="237"/>
    </location>
    <ligand>
        <name>ATP</name>
        <dbReference type="ChEBI" id="CHEBI:30616"/>
    </ligand>
</feature>
<dbReference type="InterPro" id="IPR017441">
    <property type="entry name" value="Protein_kinase_ATP_BS"/>
</dbReference>
<dbReference type="AlphaFoldDB" id="A0AAD9XES4"/>
<dbReference type="InterPro" id="IPR008266">
    <property type="entry name" value="Tyr_kinase_AS"/>
</dbReference>
<reference evidence="22" key="1">
    <citation type="journal article" date="2023" name="Plant J.">
        <title>Genome sequences and population genomics provide insights into the demographic history, inbreeding, and mutation load of two 'living fossil' tree species of Dipteronia.</title>
        <authorList>
            <person name="Feng Y."/>
            <person name="Comes H.P."/>
            <person name="Chen J."/>
            <person name="Zhu S."/>
            <person name="Lu R."/>
            <person name="Zhang X."/>
            <person name="Li P."/>
            <person name="Qiu J."/>
            <person name="Olsen K.M."/>
            <person name="Qiu Y."/>
        </authorList>
    </citation>
    <scope>NUCLEOTIDE SEQUENCE</scope>
    <source>
        <strain evidence="22">KIB01</strain>
    </source>
</reference>
<dbReference type="PANTHER" id="PTHR48005:SF16">
    <property type="entry name" value="MDIS1-INTERACTING RECEPTOR LIKE KINASE 2-LIKE ISOFORM X1"/>
    <property type="match status" value="1"/>
</dbReference>
<feature type="domain" description="Protein kinase" evidence="21">
    <location>
        <begin position="209"/>
        <end position="476"/>
    </location>
</feature>
<comment type="caution">
    <text evidence="22">The sequence shown here is derived from an EMBL/GenBank/DDBJ whole genome shotgun (WGS) entry which is preliminary data.</text>
</comment>
<keyword evidence="4" id="KW-0597">Phosphoprotein</keyword>
<dbReference type="SUPFAM" id="SSF56112">
    <property type="entry name" value="Protein kinase-like (PK-like)"/>
    <property type="match status" value="1"/>
</dbReference>
<dbReference type="Gene3D" id="1.10.510.10">
    <property type="entry name" value="Transferase(Phosphotransferase) domain 1"/>
    <property type="match status" value="1"/>
</dbReference>
<dbReference type="InterPro" id="IPR032675">
    <property type="entry name" value="LRR_dom_sf"/>
</dbReference>
<sequence length="506" mass="57480">MVFSSSISEMLTMILWATYFFLYVAASRSGVQLELEALLNTGWFTNSSSDHCLWSGITCNASRSVTEIQLYRYYLNGEPGQLNLSCFPNLKVLRLGYGLHGNIPSQIGALSKLELLDLSTNHLTGSIPTEIGNLKNLFSLYLNKNNLIGHIPSALGFAMMILVFLFLFKRKSETTKVNARAVEGRDVFSIWNYDGRIVYEDVVKATEDFDIKYCIGRGGYGNVYKAQLPSGKIIALKKFHHSEIFEEPLFLKSFENEAHVLSEIRHRNIVKLYGFCIHKKCMFLVYEYMEKGSLSRILRNDVEAVELDWIRRLRIIKGIAHALAYLHHNCTSPIIHRDISCNNILLNSESEAFVADFGLARLLHSDSSNRSIIAGTYGYMAPELAYTMIVTEKCDVYSFGVVTLEILMGRHPAELLSSFDQNIMLIDVLDPRPNPPEDQMVVQDIAIISTIAFACLLSDPRPRPTMKHVSQFQNLFRRFPSQSLETISWLMKLIVNDRYMIDVCDS</sequence>
<evidence type="ECO:0000256" key="17">
    <source>
        <dbReference type="ARBA" id="ARBA00047899"/>
    </source>
</evidence>
<dbReference type="InterPro" id="IPR051420">
    <property type="entry name" value="Ser_Thr_Kinases_DiverseReg"/>
</dbReference>
<dbReference type="GO" id="GO:0016020">
    <property type="term" value="C:membrane"/>
    <property type="evidence" value="ECO:0007669"/>
    <property type="project" value="UniProtKB-SubCell"/>
</dbReference>
<dbReference type="Gene3D" id="3.80.10.10">
    <property type="entry name" value="Ribonuclease Inhibitor"/>
    <property type="match status" value="1"/>
</dbReference>
<evidence type="ECO:0000256" key="1">
    <source>
        <dbReference type="ARBA" id="ARBA00004479"/>
    </source>
</evidence>
<evidence type="ECO:0000256" key="4">
    <source>
        <dbReference type="ARBA" id="ARBA00022553"/>
    </source>
</evidence>
<dbReference type="Gene3D" id="3.30.200.20">
    <property type="entry name" value="Phosphorylase Kinase, domain 1"/>
    <property type="match status" value="1"/>
</dbReference>
<proteinExistence type="predicted"/>
<evidence type="ECO:0000256" key="2">
    <source>
        <dbReference type="ARBA" id="ARBA00012513"/>
    </source>
</evidence>
<keyword evidence="3" id="KW-0723">Serine/threonine-protein kinase</keyword>
<keyword evidence="5" id="KW-0433">Leucine-rich repeat</keyword>
<evidence type="ECO:0000259" key="21">
    <source>
        <dbReference type="PROSITE" id="PS50011"/>
    </source>
</evidence>
<keyword evidence="7 20" id="KW-0812">Transmembrane</keyword>
<dbReference type="Proteomes" id="UP001280121">
    <property type="component" value="Unassembled WGS sequence"/>
</dbReference>
<comment type="catalytic activity">
    <reaction evidence="17">
        <text>L-threonyl-[protein] + ATP = O-phospho-L-threonyl-[protein] + ADP + H(+)</text>
        <dbReference type="Rhea" id="RHEA:46608"/>
        <dbReference type="Rhea" id="RHEA-COMP:11060"/>
        <dbReference type="Rhea" id="RHEA-COMP:11605"/>
        <dbReference type="ChEBI" id="CHEBI:15378"/>
        <dbReference type="ChEBI" id="CHEBI:30013"/>
        <dbReference type="ChEBI" id="CHEBI:30616"/>
        <dbReference type="ChEBI" id="CHEBI:61977"/>
        <dbReference type="ChEBI" id="CHEBI:456216"/>
        <dbReference type="EC" id="2.7.11.1"/>
    </reaction>
</comment>
<evidence type="ECO:0000256" key="11">
    <source>
        <dbReference type="ARBA" id="ARBA00022777"/>
    </source>
</evidence>
<evidence type="ECO:0000256" key="16">
    <source>
        <dbReference type="ARBA" id="ARBA00023180"/>
    </source>
</evidence>
<keyword evidence="14 20" id="KW-0472">Membrane</keyword>
<keyword evidence="12 19" id="KW-0067">ATP-binding</keyword>
<feature type="transmembrane region" description="Helical" evidence="20">
    <location>
        <begin position="147"/>
        <end position="168"/>
    </location>
</feature>
<evidence type="ECO:0000256" key="7">
    <source>
        <dbReference type="ARBA" id="ARBA00022692"/>
    </source>
</evidence>
<evidence type="ECO:0000256" key="18">
    <source>
        <dbReference type="ARBA" id="ARBA00048679"/>
    </source>
</evidence>
<name>A0AAD9XES4_9ROSI</name>
<evidence type="ECO:0000256" key="19">
    <source>
        <dbReference type="PROSITE-ProRule" id="PRU10141"/>
    </source>
</evidence>
<keyword evidence="11" id="KW-0418">Kinase</keyword>
<dbReference type="SUPFAM" id="SSF52058">
    <property type="entry name" value="L domain-like"/>
    <property type="match status" value="1"/>
</dbReference>
<keyword evidence="6" id="KW-0808">Transferase</keyword>
<dbReference type="GO" id="GO:0004674">
    <property type="term" value="F:protein serine/threonine kinase activity"/>
    <property type="evidence" value="ECO:0007669"/>
    <property type="project" value="UniProtKB-KW"/>
</dbReference>
<dbReference type="PROSITE" id="PS00107">
    <property type="entry name" value="PROTEIN_KINASE_ATP"/>
    <property type="match status" value="1"/>
</dbReference>
<evidence type="ECO:0000256" key="9">
    <source>
        <dbReference type="ARBA" id="ARBA00022737"/>
    </source>
</evidence>
<dbReference type="GO" id="GO:0005524">
    <property type="term" value="F:ATP binding"/>
    <property type="evidence" value="ECO:0007669"/>
    <property type="project" value="UniProtKB-UniRule"/>
</dbReference>
<evidence type="ECO:0000256" key="10">
    <source>
        <dbReference type="ARBA" id="ARBA00022741"/>
    </source>
</evidence>
<gene>
    <name evidence="22" type="ORF">Ddye_011176</name>
</gene>
<evidence type="ECO:0000256" key="20">
    <source>
        <dbReference type="SAM" id="Phobius"/>
    </source>
</evidence>
<dbReference type="EC" id="2.7.11.1" evidence="2"/>
<keyword evidence="16" id="KW-0325">Glycoprotein</keyword>
<dbReference type="PANTHER" id="PTHR48005">
    <property type="entry name" value="LEUCINE RICH REPEAT KINASE 2"/>
    <property type="match status" value="1"/>
</dbReference>
<keyword evidence="15" id="KW-0675">Receptor</keyword>
<dbReference type="FunFam" id="1.10.510.10:FF:000479">
    <property type="entry name" value="Leucine-rich repeat receptor-like protein kinase"/>
    <property type="match status" value="1"/>
</dbReference>
<evidence type="ECO:0000256" key="14">
    <source>
        <dbReference type="ARBA" id="ARBA00023136"/>
    </source>
</evidence>
<keyword evidence="13 20" id="KW-1133">Transmembrane helix</keyword>
<dbReference type="Pfam" id="PF00560">
    <property type="entry name" value="LRR_1"/>
    <property type="match status" value="1"/>
</dbReference>
<accession>A0AAD9XES4</accession>
<evidence type="ECO:0000256" key="3">
    <source>
        <dbReference type="ARBA" id="ARBA00022527"/>
    </source>
</evidence>
<dbReference type="PROSITE" id="PS00109">
    <property type="entry name" value="PROTEIN_KINASE_TYR"/>
    <property type="match status" value="1"/>
</dbReference>
<keyword evidence="23" id="KW-1185">Reference proteome</keyword>
<dbReference type="InterPro" id="IPR011009">
    <property type="entry name" value="Kinase-like_dom_sf"/>
</dbReference>
<evidence type="ECO:0000256" key="12">
    <source>
        <dbReference type="ARBA" id="ARBA00022840"/>
    </source>
</evidence>
<evidence type="ECO:0000256" key="5">
    <source>
        <dbReference type="ARBA" id="ARBA00022614"/>
    </source>
</evidence>
<evidence type="ECO:0000256" key="15">
    <source>
        <dbReference type="ARBA" id="ARBA00023170"/>
    </source>
</evidence>
<evidence type="ECO:0000256" key="13">
    <source>
        <dbReference type="ARBA" id="ARBA00022989"/>
    </source>
</evidence>
<evidence type="ECO:0000313" key="23">
    <source>
        <dbReference type="Proteomes" id="UP001280121"/>
    </source>
</evidence>
<dbReference type="InterPro" id="IPR000719">
    <property type="entry name" value="Prot_kinase_dom"/>
</dbReference>
<keyword evidence="8" id="KW-0732">Signal</keyword>
<comment type="subcellular location">
    <subcellularLocation>
        <location evidence="1">Membrane</location>
        <topology evidence="1">Single-pass type I membrane protein</topology>
    </subcellularLocation>
</comment>